<dbReference type="EMBL" id="CP010025">
    <property type="protein sequence ID" value="AJZ56699.1"/>
    <property type="molecule type" value="Genomic_DNA"/>
</dbReference>
<dbReference type="SUPFAM" id="SSF54593">
    <property type="entry name" value="Glyoxalase/Bleomycin resistance protein/Dihydroxybiphenyl dioxygenase"/>
    <property type="match status" value="2"/>
</dbReference>
<gene>
    <name evidence="2" type="ORF">OI25_7781</name>
    <name evidence="3" type="ORF">ParKJ_42360</name>
</gene>
<evidence type="ECO:0000313" key="3">
    <source>
        <dbReference type="EMBL" id="MDT8844028.1"/>
    </source>
</evidence>
<evidence type="ECO:0000313" key="4">
    <source>
        <dbReference type="Proteomes" id="UP000032614"/>
    </source>
</evidence>
<dbReference type="RefSeq" id="WP_046565357.1">
    <property type="nucleotide sequence ID" value="NZ_CP010025.1"/>
</dbReference>
<dbReference type="Pfam" id="PF00903">
    <property type="entry name" value="Glyoxalase"/>
    <property type="match status" value="1"/>
</dbReference>
<dbReference type="Proteomes" id="UP000032614">
    <property type="component" value="Chromosome 3"/>
</dbReference>
<dbReference type="Proteomes" id="UP001246473">
    <property type="component" value="Unassembled WGS sequence"/>
</dbReference>
<dbReference type="AlphaFoldDB" id="A0AAP1L698"/>
<proteinExistence type="predicted"/>
<reference evidence="2 4" key="1">
    <citation type="journal article" date="2015" name="Genome Announc.">
        <title>Complete genome sequences for 59 burkholderia isolates, both pathogenic and near neighbor.</title>
        <authorList>
            <person name="Johnson S.L."/>
            <person name="Bishop-Lilly K.A."/>
            <person name="Ladner J.T."/>
            <person name="Daligault H.E."/>
            <person name="Davenport K.W."/>
            <person name="Jaissle J."/>
            <person name="Frey K.G."/>
            <person name="Koroleva G.I."/>
            <person name="Bruce D.C."/>
            <person name="Coyne S.R."/>
            <person name="Broomall S.M."/>
            <person name="Li P.E."/>
            <person name="Teshima H."/>
            <person name="Gibbons H.S."/>
            <person name="Palacios G.F."/>
            <person name="Rosenzweig C.N."/>
            <person name="Redden C.L."/>
            <person name="Xu Y."/>
            <person name="Minogue T.D."/>
            <person name="Chain P.S."/>
        </authorList>
    </citation>
    <scope>NUCLEOTIDE SEQUENCE [LARGE SCALE GENOMIC DNA]</scope>
    <source>
        <strain evidence="2 4">ATCC BAA-463</strain>
    </source>
</reference>
<dbReference type="InterPro" id="IPR004360">
    <property type="entry name" value="Glyas_Fos-R_dOase_dom"/>
</dbReference>
<organism evidence="3 5">
    <name type="scientific">Paraburkholderia fungorum</name>
    <dbReference type="NCBI Taxonomy" id="134537"/>
    <lineage>
        <taxon>Bacteria</taxon>
        <taxon>Pseudomonadati</taxon>
        <taxon>Pseudomonadota</taxon>
        <taxon>Betaproteobacteria</taxon>
        <taxon>Burkholderiales</taxon>
        <taxon>Burkholderiaceae</taxon>
        <taxon>Paraburkholderia</taxon>
    </lineage>
</organism>
<accession>A0AAP1L698</accession>
<dbReference type="Gene3D" id="3.10.180.10">
    <property type="entry name" value="2,3-Dihydroxybiphenyl 1,2-Dioxygenase, domain 1"/>
    <property type="match status" value="2"/>
</dbReference>
<evidence type="ECO:0000313" key="5">
    <source>
        <dbReference type="Proteomes" id="UP001246473"/>
    </source>
</evidence>
<dbReference type="KEGG" id="bfn:OI25_7781"/>
<reference evidence="3" key="2">
    <citation type="submission" date="2022-08" db="EMBL/GenBank/DDBJ databases">
        <authorList>
            <person name="Kim S.-J."/>
        </authorList>
    </citation>
    <scope>NUCLEOTIDE SEQUENCE</scope>
    <source>
        <strain evidence="3">KJ</strain>
    </source>
</reference>
<evidence type="ECO:0000313" key="2">
    <source>
        <dbReference type="EMBL" id="AJZ56699.1"/>
    </source>
</evidence>
<feature type="domain" description="VOC" evidence="1">
    <location>
        <begin position="132"/>
        <end position="244"/>
    </location>
</feature>
<dbReference type="PROSITE" id="PS51819">
    <property type="entry name" value="VOC"/>
    <property type="match status" value="2"/>
</dbReference>
<feature type="domain" description="VOC" evidence="1">
    <location>
        <begin position="2"/>
        <end position="115"/>
    </location>
</feature>
<protein>
    <submittedName>
        <fullName evidence="2">Glyoxalase-like domain protein</fullName>
    </submittedName>
    <submittedName>
        <fullName evidence="3">VOC family protein</fullName>
    </submittedName>
</protein>
<sequence>MHLRSIEFQMPDRGAAVDFLTEPWGMTEVATRGSTTWLRCSAAQHYSVAITKGPERALLSATLTGSREELDGVYRRVREAGLRHSEWIDRFDEPGQGSGFYVSGLEGEPYRFVVEAEPAPPALPTDRAHPLRIAHVVFNTSDREAASRVLTDVFGFRLSDRTGFMSFLRCDELHHVIAYADSKQPTLNHVAFEMQDTDAVLRGMGRLKDAGWGTVWGPGRHGPGDNVFAYFVGPFGACIEYTAEIQRVDDSYVTGTPEFWKFPNGRNDQWGIFSRDMDAMSASSATFPFQPLTAR</sequence>
<evidence type="ECO:0000259" key="1">
    <source>
        <dbReference type="PROSITE" id="PS51819"/>
    </source>
</evidence>
<name>A0AAP1L698_9BURK</name>
<dbReference type="GeneID" id="66514018"/>
<dbReference type="InterPro" id="IPR037523">
    <property type="entry name" value="VOC_core"/>
</dbReference>
<dbReference type="EMBL" id="JANSLM010000041">
    <property type="protein sequence ID" value="MDT8844028.1"/>
    <property type="molecule type" value="Genomic_DNA"/>
</dbReference>
<dbReference type="InterPro" id="IPR029068">
    <property type="entry name" value="Glyas_Bleomycin-R_OHBP_Dase"/>
</dbReference>